<dbReference type="Gene3D" id="2.60.40.10">
    <property type="entry name" value="Immunoglobulins"/>
    <property type="match status" value="1"/>
</dbReference>
<dbReference type="CDD" id="cd07698">
    <property type="entry name" value="IgC1_MHC_I_alpha3"/>
    <property type="match status" value="1"/>
</dbReference>
<dbReference type="InterPro" id="IPR001039">
    <property type="entry name" value="MHC_I_a_a1/a2"/>
</dbReference>
<feature type="signal peptide" evidence="12">
    <location>
        <begin position="1"/>
        <end position="26"/>
    </location>
</feature>
<dbReference type="SUPFAM" id="SSF48726">
    <property type="entry name" value="Immunoglobulin"/>
    <property type="match status" value="1"/>
</dbReference>
<dbReference type="InterPro" id="IPR013783">
    <property type="entry name" value="Ig-like_fold"/>
</dbReference>
<dbReference type="PANTHER" id="PTHR16675">
    <property type="entry name" value="MHC CLASS I-RELATED"/>
    <property type="match status" value="1"/>
</dbReference>
<keyword evidence="2" id="KW-0490">MHC I</keyword>
<feature type="non-terminal residue" evidence="14">
    <location>
        <position position="356"/>
    </location>
</feature>
<dbReference type="FunFam" id="2.60.40.10:FF:000204">
    <property type="entry name" value="Major histocompatibility complex, class I-related protein"/>
    <property type="match status" value="1"/>
</dbReference>
<evidence type="ECO:0000256" key="12">
    <source>
        <dbReference type="SAM" id="SignalP"/>
    </source>
</evidence>
<reference evidence="14" key="2">
    <citation type="journal article" date="2015" name="Dev. Comp. Immunol.">
        <title>MHC in a monogamous lizard--Characterization of class I MHC genes in the Australian skink Tiliqua rugosa.</title>
        <authorList>
            <person name="Ansari T.H."/>
            <person name="Bertozzi T."/>
            <person name="Miller R.D."/>
            <person name="Gardner M.G."/>
        </authorList>
    </citation>
    <scope>NUCLEOTIDE SEQUENCE</scope>
</reference>
<name>A0A0K0N3M5_TILRU</name>
<dbReference type="GO" id="GO:0006955">
    <property type="term" value="P:immune response"/>
    <property type="evidence" value="ECO:0007669"/>
    <property type="project" value="TreeGrafter"/>
</dbReference>
<accession>A0A0K0N3M5</accession>
<dbReference type="InterPro" id="IPR007110">
    <property type="entry name" value="Ig-like_dom"/>
</dbReference>
<evidence type="ECO:0000256" key="1">
    <source>
        <dbReference type="ARBA" id="ARBA00004479"/>
    </source>
</evidence>
<dbReference type="InterPro" id="IPR011161">
    <property type="entry name" value="MHC_I-like_Ag-recog"/>
</dbReference>
<reference evidence="14" key="1">
    <citation type="submission" date="2014-08" db="EMBL/GenBank/DDBJ databases">
        <authorList>
            <person name="Chen Y.-H."/>
        </authorList>
    </citation>
    <scope>NUCLEOTIDE SEQUENCE</scope>
</reference>
<dbReference type="Pfam" id="PF00129">
    <property type="entry name" value="MHC_I"/>
    <property type="match status" value="1"/>
</dbReference>
<protein>
    <submittedName>
        <fullName evidence="14">MHC class I antigen</fullName>
    </submittedName>
</protein>
<feature type="chain" id="PRO_5005451389" evidence="12">
    <location>
        <begin position="27"/>
        <end position="356"/>
    </location>
</feature>
<dbReference type="InterPro" id="IPR050208">
    <property type="entry name" value="MHC_class-I_related"/>
</dbReference>
<evidence type="ECO:0000313" key="14">
    <source>
        <dbReference type="EMBL" id="AKI81881.1"/>
    </source>
</evidence>
<dbReference type="PRINTS" id="PR01638">
    <property type="entry name" value="MHCCLASSI"/>
</dbReference>
<dbReference type="SMART" id="SM00407">
    <property type="entry name" value="IGc1"/>
    <property type="match status" value="1"/>
</dbReference>
<comment type="subcellular location">
    <subcellularLocation>
        <location evidence="1">Membrane</location>
        <topology evidence="1">Single-pass type I membrane protein</topology>
    </subcellularLocation>
</comment>
<dbReference type="GO" id="GO:0042612">
    <property type="term" value="C:MHC class I protein complex"/>
    <property type="evidence" value="ECO:0007669"/>
    <property type="project" value="UniProtKB-KW"/>
</dbReference>
<evidence type="ECO:0000256" key="4">
    <source>
        <dbReference type="ARBA" id="ARBA00022729"/>
    </source>
</evidence>
<feature type="transmembrane region" description="Helical" evidence="11">
    <location>
        <begin position="306"/>
        <end position="331"/>
    </location>
</feature>
<keyword evidence="8" id="KW-1015">Disulfide bond</keyword>
<gene>
    <name evidence="14" type="primary">Tiru-UB</name>
</gene>
<keyword evidence="7 11" id="KW-0472">Membrane</keyword>
<organism evidence="14">
    <name type="scientific">Tiliqua rugosa</name>
    <name type="common">Shingleback lizard</name>
    <name type="synonym">Trachydosaurus rugosus</name>
    <dbReference type="NCBI Taxonomy" id="8527"/>
    <lineage>
        <taxon>Eukaryota</taxon>
        <taxon>Metazoa</taxon>
        <taxon>Chordata</taxon>
        <taxon>Craniata</taxon>
        <taxon>Vertebrata</taxon>
        <taxon>Euteleostomi</taxon>
        <taxon>Lepidosauria</taxon>
        <taxon>Squamata</taxon>
        <taxon>Bifurcata</taxon>
        <taxon>Unidentata</taxon>
        <taxon>Scinciformata</taxon>
        <taxon>Scincidae</taxon>
        <taxon>Egerniinae</taxon>
        <taxon>Tiliqua</taxon>
    </lineage>
</organism>
<keyword evidence="3 11" id="KW-0812">Transmembrane</keyword>
<dbReference type="InterPro" id="IPR036179">
    <property type="entry name" value="Ig-like_dom_sf"/>
</dbReference>
<dbReference type="Pfam" id="PF07654">
    <property type="entry name" value="C1-set"/>
    <property type="match status" value="1"/>
</dbReference>
<dbReference type="InterPro" id="IPR011162">
    <property type="entry name" value="MHC_I/II-like_Ag-recog"/>
</dbReference>
<proteinExistence type="evidence at transcript level"/>
<keyword evidence="4 12" id="KW-0732">Signal</keyword>
<dbReference type="InterPro" id="IPR003597">
    <property type="entry name" value="Ig_C1-set"/>
</dbReference>
<evidence type="ECO:0000256" key="8">
    <source>
        <dbReference type="ARBA" id="ARBA00023157"/>
    </source>
</evidence>
<evidence type="ECO:0000256" key="2">
    <source>
        <dbReference type="ARBA" id="ARBA00022451"/>
    </source>
</evidence>
<evidence type="ECO:0000256" key="9">
    <source>
        <dbReference type="ARBA" id="ARBA00023180"/>
    </source>
</evidence>
<dbReference type="PROSITE" id="PS00290">
    <property type="entry name" value="IG_MHC"/>
    <property type="match status" value="1"/>
</dbReference>
<evidence type="ECO:0000256" key="5">
    <source>
        <dbReference type="ARBA" id="ARBA00022859"/>
    </source>
</evidence>
<keyword evidence="5" id="KW-0391">Immunity</keyword>
<dbReference type="SUPFAM" id="SSF54452">
    <property type="entry name" value="MHC antigen-recognition domain"/>
    <property type="match status" value="1"/>
</dbReference>
<dbReference type="GO" id="GO:0005615">
    <property type="term" value="C:extracellular space"/>
    <property type="evidence" value="ECO:0007669"/>
    <property type="project" value="TreeGrafter"/>
</dbReference>
<dbReference type="AlphaFoldDB" id="A0A0K0N3M5"/>
<keyword evidence="9" id="KW-0325">Glycoprotein</keyword>
<keyword evidence="6 11" id="KW-1133">Transmembrane helix</keyword>
<dbReference type="GO" id="GO:0002474">
    <property type="term" value="P:antigen processing and presentation of peptide antigen via MHC class I"/>
    <property type="evidence" value="ECO:0007669"/>
    <property type="project" value="UniProtKB-KW"/>
</dbReference>
<evidence type="ECO:0000259" key="13">
    <source>
        <dbReference type="PROSITE" id="PS50835"/>
    </source>
</evidence>
<comment type="similarity">
    <text evidence="10">Belongs to the MHC class I family.</text>
</comment>
<feature type="domain" description="Ig-like" evidence="13">
    <location>
        <begin position="209"/>
        <end position="297"/>
    </location>
</feature>
<dbReference type="PROSITE" id="PS50835">
    <property type="entry name" value="IG_LIKE"/>
    <property type="match status" value="1"/>
</dbReference>
<evidence type="ECO:0000256" key="11">
    <source>
        <dbReference type="SAM" id="Phobius"/>
    </source>
</evidence>
<evidence type="ECO:0000256" key="3">
    <source>
        <dbReference type="ARBA" id="ARBA00022692"/>
    </source>
</evidence>
<evidence type="ECO:0000256" key="7">
    <source>
        <dbReference type="ARBA" id="ARBA00023136"/>
    </source>
</evidence>
<evidence type="ECO:0000256" key="10">
    <source>
        <dbReference type="RuleBase" id="RU004439"/>
    </source>
</evidence>
<sequence>MGRLRGPGWLLGALLLLQGRCPGASSHSARYFLTAVSEPGQGLPQFTVVAYADDQLIGYYDSNRRRIVSPVPWVQKIEKEDPQLWDMHTQRAQNEELYLGWHLADVQKLHNQSGGLHTWQSMSSCELHKDGRKGGRAQYAYDGRDFLAFDKETLTWTAASSKAQVTKRSWDVNLSIRHGTKVYLEEICMGWLWKYLEYGKETLLRKERPVVKVTRKDSHEGLETLLCRAHGFYPREIDVTWRKDGEVREGDTFRGVVSPNVDGTYYTWLSIEIDPKERSRYRCHVEHDGLEKPLDLAVEESASVPVWLIAVGIVSGVLAALLLVVVIVIVLKKRPEKAAYGAASTSDPGSDSSARA</sequence>
<dbReference type="Gene3D" id="3.30.500.10">
    <property type="entry name" value="MHC class I-like antigen recognition-like"/>
    <property type="match status" value="1"/>
</dbReference>
<dbReference type="InterPro" id="IPR037055">
    <property type="entry name" value="MHC_I-like_Ag-recog_sf"/>
</dbReference>
<dbReference type="FunFam" id="3.30.500.10:FF:000001">
    <property type="entry name" value="H-2 class I histocompatibility antigen, alpha chain"/>
    <property type="match status" value="1"/>
</dbReference>
<evidence type="ECO:0000256" key="6">
    <source>
        <dbReference type="ARBA" id="ARBA00022989"/>
    </source>
</evidence>
<dbReference type="PANTHER" id="PTHR16675:SF242">
    <property type="entry name" value="MAJOR HISTOCOMPATIBILITY COMPLEX CLASS I-RELATED GENE PROTEIN"/>
    <property type="match status" value="1"/>
</dbReference>
<dbReference type="EMBL" id="KM515952">
    <property type="protein sequence ID" value="AKI81881.1"/>
    <property type="molecule type" value="mRNA"/>
</dbReference>
<dbReference type="InterPro" id="IPR003006">
    <property type="entry name" value="Ig/MHC_CS"/>
</dbReference>
<dbReference type="GO" id="GO:0009897">
    <property type="term" value="C:external side of plasma membrane"/>
    <property type="evidence" value="ECO:0007669"/>
    <property type="project" value="TreeGrafter"/>
</dbReference>